<comment type="cofactor">
    <cofactor evidence="1">
        <name>Zn(2+)</name>
        <dbReference type="ChEBI" id="CHEBI:29105"/>
    </cofactor>
</comment>
<keyword evidence="7" id="KW-0482">Metalloprotease</keyword>
<dbReference type="InterPro" id="IPR050414">
    <property type="entry name" value="Fungal_M35_metalloproteases"/>
</dbReference>
<dbReference type="Proteomes" id="UP000800235">
    <property type="component" value="Unassembled WGS sequence"/>
</dbReference>
<keyword evidence="5" id="KW-0378">Hydrolase</keyword>
<dbReference type="OrthoDB" id="412874at2759"/>
<evidence type="ECO:0000313" key="10">
    <source>
        <dbReference type="Proteomes" id="UP000800235"/>
    </source>
</evidence>
<dbReference type="InterPro" id="IPR029463">
    <property type="entry name" value="Lys_MEP"/>
</dbReference>
<accession>A0A9P4NNK0</accession>
<dbReference type="PANTHER" id="PTHR37016">
    <property type="match status" value="1"/>
</dbReference>
<dbReference type="GO" id="GO:0006508">
    <property type="term" value="P:proteolysis"/>
    <property type="evidence" value="ECO:0007669"/>
    <property type="project" value="UniProtKB-KW"/>
</dbReference>
<comment type="similarity">
    <text evidence="2">Belongs to the peptidase M35 family.</text>
</comment>
<gene>
    <name evidence="9" type="ORF">EJ08DRAFT_698708</name>
</gene>
<proteinExistence type="inferred from homology"/>
<dbReference type="AlphaFoldDB" id="A0A9P4NNK0"/>
<feature type="domain" description="Lysine-specific metallo-endopeptidase" evidence="8">
    <location>
        <begin position="3"/>
        <end position="137"/>
    </location>
</feature>
<comment type="caution">
    <text evidence="9">The sequence shown here is derived from an EMBL/GenBank/DDBJ whole genome shotgun (WGS) entry which is preliminary data.</text>
</comment>
<evidence type="ECO:0000256" key="7">
    <source>
        <dbReference type="ARBA" id="ARBA00023049"/>
    </source>
</evidence>
<evidence type="ECO:0000313" key="9">
    <source>
        <dbReference type="EMBL" id="KAF2429130.1"/>
    </source>
</evidence>
<dbReference type="SUPFAM" id="SSF55486">
    <property type="entry name" value="Metalloproteases ('zincins'), catalytic domain"/>
    <property type="match status" value="1"/>
</dbReference>
<evidence type="ECO:0000259" key="8">
    <source>
        <dbReference type="Pfam" id="PF14521"/>
    </source>
</evidence>
<keyword evidence="4" id="KW-0479">Metal-binding</keyword>
<dbReference type="GO" id="GO:0004222">
    <property type="term" value="F:metalloendopeptidase activity"/>
    <property type="evidence" value="ECO:0007669"/>
    <property type="project" value="InterPro"/>
</dbReference>
<keyword evidence="10" id="KW-1185">Reference proteome</keyword>
<evidence type="ECO:0000256" key="3">
    <source>
        <dbReference type="ARBA" id="ARBA00022670"/>
    </source>
</evidence>
<evidence type="ECO:0000256" key="1">
    <source>
        <dbReference type="ARBA" id="ARBA00001947"/>
    </source>
</evidence>
<protein>
    <recommendedName>
        <fullName evidence="8">Lysine-specific metallo-endopeptidase domain-containing protein</fullName>
    </recommendedName>
</protein>
<dbReference type="EMBL" id="MU007050">
    <property type="protein sequence ID" value="KAF2429130.1"/>
    <property type="molecule type" value="Genomic_DNA"/>
</dbReference>
<keyword evidence="3" id="KW-0645">Protease</keyword>
<evidence type="ECO:0000256" key="6">
    <source>
        <dbReference type="ARBA" id="ARBA00022833"/>
    </source>
</evidence>
<dbReference type="InterPro" id="IPR024079">
    <property type="entry name" value="MetalloPept_cat_dom_sf"/>
</dbReference>
<dbReference type="Pfam" id="PF14521">
    <property type="entry name" value="Aspzincin_M35"/>
    <property type="match status" value="1"/>
</dbReference>
<keyword evidence="6" id="KW-0862">Zinc</keyword>
<sequence>MAGKNKEAFTANFKVDDAATRKVIADRYFAIAGTLRGDDAKSIISSRAECTGYLAIGAAWTGPADGTTFFCPIMKKNPEKLSKCVRMSWPGVIMHELSHNARLFKPGALDTAQGPAECKRLSTAQAIKNADTFNMFGQSMALNTVC</sequence>
<evidence type="ECO:0000256" key="2">
    <source>
        <dbReference type="ARBA" id="ARBA00010279"/>
    </source>
</evidence>
<evidence type="ECO:0000256" key="4">
    <source>
        <dbReference type="ARBA" id="ARBA00022723"/>
    </source>
</evidence>
<evidence type="ECO:0000256" key="5">
    <source>
        <dbReference type="ARBA" id="ARBA00022801"/>
    </source>
</evidence>
<dbReference type="PANTHER" id="PTHR37016:SF3">
    <property type="entry name" value="NEUTRAL PROTEASE 2-RELATED"/>
    <property type="match status" value="1"/>
</dbReference>
<organism evidence="9 10">
    <name type="scientific">Tothia fuscella</name>
    <dbReference type="NCBI Taxonomy" id="1048955"/>
    <lineage>
        <taxon>Eukaryota</taxon>
        <taxon>Fungi</taxon>
        <taxon>Dikarya</taxon>
        <taxon>Ascomycota</taxon>
        <taxon>Pezizomycotina</taxon>
        <taxon>Dothideomycetes</taxon>
        <taxon>Pleosporomycetidae</taxon>
        <taxon>Venturiales</taxon>
        <taxon>Cylindrosympodiaceae</taxon>
        <taxon>Tothia</taxon>
    </lineage>
</organism>
<name>A0A9P4NNK0_9PEZI</name>
<dbReference type="GO" id="GO:0046872">
    <property type="term" value="F:metal ion binding"/>
    <property type="evidence" value="ECO:0007669"/>
    <property type="project" value="UniProtKB-KW"/>
</dbReference>
<reference evidence="9" key="1">
    <citation type="journal article" date="2020" name="Stud. Mycol.">
        <title>101 Dothideomycetes genomes: a test case for predicting lifestyles and emergence of pathogens.</title>
        <authorList>
            <person name="Haridas S."/>
            <person name="Albert R."/>
            <person name="Binder M."/>
            <person name="Bloem J."/>
            <person name="Labutti K."/>
            <person name="Salamov A."/>
            <person name="Andreopoulos B."/>
            <person name="Baker S."/>
            <person name="Barry K."/>
            <person name="Bills G."/>
            <person name="Bluhm B."/>
            <person name="Cannon C."/>
            <person name="Castanera R."/>
            <person name="Culley D."/>
            <person name="Daum C."/>
            <person name="Ezra D."/>
            <person name="Gonzalez J."/>
            <person name="Henrissat B."/>
            <person name="Kuo A."/>
            <person name="Liang C."/>
            <person name="Lipzen A."/>
            <person name="Lutzoni F."/>
            <person name="Magnuson J."/>
            <person name="Mondo S."/>
            <person name="Nolan M."/>
            <person name="Ohm R."/>
            <person name="Pangilinan J."/>
            <person name="Park H.-J."/>
            <person name="Ramirez L."/>
            <person name="Alfaro M."/>
            <person name="Sun H."/>
            <person name="Tritt A."/>
            <person name="Yoshinaga Y."/>
            <person name="Zwiers L.-H."/>
            <person name="Turgeon B."/>
            <person name="Goodwin S."/>
            <person name="Spatafora J."/>
            <person name="Crous P."/>
            <person name="Grigoriev I."/>
        </authorList>
    </citation>
    <scope>NUCLEOTIDE SEQUENCE</scope>
    <source>
        <strain evidence="9">CBS 130266</strain>
    </source>
</reference>
<dbReference type="Gene3D" id="3.40.390.10">
    <property type="entry name" value="Collagenase (Catalytic Domain)"/>
    <property type="match status" value="1"/>
</dbReference>